<evidence type="ECO:0000256" key="3">
    <source>
        <dbReference type="ARBA" id="ARBA00011049"/>
    </source>
</evidence>
<dbReference type="Proteomes" id="UP001165667">
    <property type="component" value="Unassembled WGS sequence"/>
</dbReference>
<dbReference type="GO" id="GO:0009425">
    <property type="term" value="C:bacterial-type flagellum basal body"/>
    <property type="evidence" value="ECO:0007669"/>
    <property type="project" value="UniProtKB-SubCell"/>
</dbReference>
<dbReference type="EMBL" id="JAMOIM010000002">
    <property type="protein sequence ID" value="MCW6507355.1"/>
    <property type="molecule type" value="Genomic_DNA"/>
</dbReference>
<gene>
    <name evidence="12" type="ORF">M8523_04895</name>
</gene>
<dbReference type="SUPFAM" id="SSF101801">
    <property type="entry name" value="Surface presentation of antigens (SPOA)"/>
    <property type="match status" value="1"/>
</dbReference>
<dbReference type="RefSeq" id="WP_282583710.1">
    <property type="nucleotide sequence ID" value="NZ_JAMOIM010000002.1"/>
</dbReference>
<name>A0AA42CLI7_9HYPH</name>
<evidence type="ECO:0000256" key="1">
    <source>
        <dbReference type="ARBA" id="ARBA00004117"/>
    </source>
</evidence>
<evidence type="ECO:0000256" key="9">
    <source>
        <dbReference type="ARBA" id="ARBA00023143"/>
    </source>
</evidence>
<dbReference type="PANTHER" id="PTHR30034:SF3">
    <property type="entry name" value="FLAGELLAR MOTOR SWITCH PROTEIN FLIM"/>
    <property type="match status" value="1"/>
</dbReference>
<dbReference type="PANTHER" id="PTHR30034">
    <property type="entry name" value="FLAGELLAR MOTOR SWITCH PROTEIN FLIM"/>
    <property type="match status" value="1"/>
</dbReference>
<keyword evidence="12" id="KW-0969">Cilium</keyword>
<keyword evidence="8" id="KW-0472">Membrane</keyword>
<keyword evidence="7" id="KW-0283">Flagellar rotation</keyword>
<comment type="function">
    <text evidence="10">FliM is one of three proteins (FliG, FliN, FliM) that forms the rotor-mounted switch complex (C ring), located at the base of the basal body. This complex interacts with the CheY and CheZ chemotaxis proteins, in addition to contacting components of the motor that determine the direction of flagellar rotation.</text>
</comment>
<comment type="caution">
    <text evidence="12">The sequence shown here is derived from an EMBL/GenBank/DDBJ whole genome shotgun (WGS) entry which is preliminary data.</text>
</comment>
<protein>
    <recommendedName>
        <fullName evidence="4">Flagellar motor switch protein FliM</fullName>
    </recommendedName>
</protein>
<evidence type="ECO:0000313" key="12">
    <source>
        <dbReference type="EMBL" id="MCW6507355.1"/>
    </source>
</evidence>
<organism evidence="12 13">
    <name type="scientific">Lichenifustis flavocetrariae</name>
    <dbReference type="NCBI Taxonomy" id="2949735"/>
    <lineage>
        <taxon>Bacteria</taxon>
        <taxon>Pseudomonadati</taxon>
        <taxon>Pseudomonadota</taxon>
        <taxon>Alphaproteobacteria</taxon>
        <taxon>Hyphomicrobiales</taxon>
        <taxon>Lichenihabitantaceae</taxon>
        <taxon>Lichenifustis</taxon>
    </lineage>
</organism>
<dbReference type="InterPro" id="IPR028976">
    <property type="entry name" value="CheC-like_sf"/>
</dbReference>
<comment type="subcellular location">
    <subcellularLocation>
        <location evidence="1">Bacterial flagellum basal body</location>
    </subcellularLocation>
    <subcellularLocation>
        <location evidence="2">Cell membrane</location>
        <topology evidence="2">Peripheral membrane protein</topology>
    </subcellularLocation>
</comment>
<evidence type="ECO:0000256" key="4">
    <source>
        <dbReference type="ARBA" id="ARBA00021898"/>
    </source>
</evidence>
<keyword evidence="9" id="KW-0975">Bacterial flagellum</keyword>
<sequence>MPSSASSRWFEKSGGSAADKIPAFRDAMADVAKAWQDRFAALASVEGEIAVEDVTVCKVDEILDRRGTGSVLAVLQAPGWNTRIGINFDRIFVTTMVEAWFGGGGEDVADSADLPLSPVDLQIVDVVIRQLSDSLTAGFAKRLPSSFRSEGMQAKFDPSFLGKPVSTVVVGTLALATLGGRVHVDVLVPLAAMLVFAEELAEPEDDERVYGDPRWTQRLETEVSRASMYLTAYLDLHPMTLGFIAALQEGQLIELPKGAGQRIRLQCGDDDLFLCDLGQSEGFYTLRVDEVLGVVEPVPEPEPVPELEL</sequence>
<evidence type="ECO:0000256" key="10">
    <source>
        <dbReference type="ARBA" id="ARBA00025044"/>
    </source>
</evidence>
<dbReference type="Gene3D" id="3.40.1550.10">
    <property type="entry name" value="CheC-like"/>
    <property type="match status" value="1"/>
</dbReference>
<evidence type="ECO:0000256" key="7">
    <source>
        <dbReference type="ARBA" id="ARBA00022779"/>
    </source>
</evidence>
<dbReference type="InterPro" id="IPR001543">
    <property type="entry name" value="FliN-like_C"/>
</dbReference>
<dbReference type="GO" id="GO:0071978">
    <property type="term" value="P:bacterial-type flagellum-dependent swarming motility"/>
    <property type="evidence" value="ECO:0007669"/>
    <property type="project" value="TreeGrafter"/>
</dbReference>
<evidence type="ECO:0000259" key="11">
    <source>
        <dbReference type="Pfam" id="PF01052"/>
    </source>
</evidence>
<evidence type="ECO:0000256" key="6">
    <source>
        <dbReference type="ARBA" id="ARBA00022500"/>
    </source>
</evidence>
<dbReference type="Gene3D" id="2.30.330.10">
    <property type="entry name" value="SpoA-like"/>
    <property type="match status" value="1"/>
</dbReference>
<reference evidence="12" key="1">
    <citation type="submission" date="2022-05" db="EMBL/GenBank/DDBJ databases">
        <authorList>
            <person name="Pankratov T."/>
        </authorList>
    </citation>
    <scope>NUCLEOTIDE SEQUENCE</scope>
    <source>
        <strain evidence="12">BP6-180914</strain>
    </source>
</reference>
<keyword evidence="5" id="KW-1003">Cell membrane</keyword>
<dbReference type="GO" id="GO:0005886">
    <property type="term" value="C:plasma membrane"/>
    <property type="evidence" value="ECO:0007669"/>
    <property type="project" value="UniProtKB-SubCell"/>
</dbReference>
<keyword evidence="6" id="KW-0145">Chemotaxis</keyword>
<keyword evidence="12" id="KW-0966">Cell projection</keyword>
<evidence type="ECO:0000313" key="13">
    <source>
        <dbReference type="Proteomes" id="UP001165667"/>
    </source>
</evidence>
<evidence type="ECO:0000256" key="5">
    <source>
        <dbReference type="ARBA" id="ARBA00022475"/>
    </source>
</evidence>
<dbReference type="InterPro" id="IPR036429">
    <property type="entry name" value="SpoA-like_sf"/>
</dbReference>
<keyword evidence="12" id="KW-0282">Flagellum</keyword>
<feature type="domain" description="Flagellar motor switch protein FliN-like C-terminal" evidence="11">
    <location>
        <begin position="222"/>
        <end position="292"/>
    </location>
</feature>
<evidence type="ECO:0000256" key="8">
    <source>
        <dbReference type="ARBA" id="ARBA00023136"/>
    </source>
</evidence>
<accession>A0AA42CLI7</accession>
<keyword evidence="13" id="KW-1185">Reference proteome</keyword>
<dbReference type="AlphaFoldDB" id="A0AA42CLI7"/>
<proteinExistence type="inferred from homology"/>
<dbReference type="Pfam" id="PF01052">
    <property type="entry name" value="FliMN_C"/>
    <property type="match status" value="1"/>
</dbReference>
<dbReference type="GO" id="GO:0050918">
    <property type="term" value="P:positive chemotaxis"/>
    <property type="evidence" value="ECO:0007669"/>
    <property type="project" value="TreeGrafter"/>
</dbReference>
<evidence type="ECO:0000256" key="2">
    <source>
        <dbReference type="ARBA" id="ARBA00004202"/>
    </source>
</evidence>
<comment type="similarity">
    <text evidence="3">Belongs to the FliM family.</text>
</comment>